<organism evidence="1">
    <name type="scientific">marine metagenome</name>
    <dbReference type="NCBI Taxonomy" id="408172"/>
    <lineage>
        <taxon>unclassified sequences</taxon>
        <taxon>metagenomes</taxon>
        <taxon>ecological metagenomes</taxon>
    </lineage>
</organism>
<dbReference type="InterPro" id="IPR055631">
    <property type="entry name" value="DUF7207"/>
</dbReference>
<sequence>MRFDELNESNYIMFAIKNYENPQAVTQEDFYEDMKRFKWVKRLLNKYKNTGDLNVHLVMNHFIILYNVFGEATTPLLFYKLDKDLWSILKTFVIYLERLPEFPLTALHDIPIDEKCLQLLNDL</sequence>
<dbReference type="AlphaFoldDB" id="A0A383BST8"/>
<dbReference type="Pfam" id="PF23837">
    <property type="entry name" value="DUF7207"/>
    <property type="match status" value="1"/>
</dbReference>
<accession>A0A383BST8</accession>
<reference evidence="1" key="1">
    <citation type="submission" date="2018-05" db="EMBL/GenBank/DDBJ databases">
        <authorList>
            <person name="Lanie J.A."/>
            <person name="Ng W.-L."/>
            <person name="Kazmierczak K.M."/>
            <person name="Andrzejewski T.M."/>
            <person name="Davidsen T.M."/>
            <person name="Wayne K.J."/>
            <person name="Tettelin H."/>
            <person name="Glass J.I."/>
            <person name="Rusch D."/>
            <person name="Podicherti R."/>
            <person name="Tsui H.-C.T."/>
            <person name="Winkler M.E."/>
        </authorList>
    </citation>
    <scope>NUCLEOTIDE SEQUENCE</scope>
</reference>
<evidence type="ECO:0008006" key="2">
    <source>
        <dbReference type="Google" id="ProtNLM"/>
    </source>
</evidence>
<name>A0A383BST8_9ZZZZ</name>
<gene>
    <name evidence="1" type="ORF">METZ01_LOCUS475818</name>
</gene>
<dbReference type="EMBL" id="UINC01202935">
    <property type="protein sequence ID" value="SVE22964.1"/>
    <property type="molecule type" value="Genomic_DNA"/>
</dbReference>
<proteinExistence type="predicted"/>
<evidence type="ECO:0000313" key="1">
    <source>
        <dbReference type="EMBL" id="SVE22964.1"/>
    </source>
</evidence>
<protein>
    <recommendedName>
        <fullName evidence="2">Gp189</fullName>
    </recommendedName>
</protein>